<evidence type="ECO:0000313" key="2">
    <source>
        <dbReference type="Proteomes" id="UP000237105"/>
    </source>
</evidence>
<evidence type="ECO:0000313" key="1">
    <source>
        <dbReference type="EMBL" id="PON70454.1"/>
    </source>
</evidence>
<proteinExistence type="predicted"/>
<dbReference type="EMBL" id="JXTB01000050">
    <property type="protein sequence ID" value="PON70454.1"/>
    <property type="molecule type" value="Genomic_DNA"/>
</dbReference>
<dbReference type="Proteomes" id="UP000237105">
    <property type="component" value="Unassembled WGS sequence"/>
</dbReference>
<keyword evidence="2" id="KW-1185">Reference proteome</keyword>
<feature type="non-terminal residue" evidence="1">
    <location>
        <position position="55"/>
    </location>
</feature>
<gene>
    <name evidence="1" type="ORF">PanWU01x14_081230</name>
</gene>
<accession>A0A2P5DAZ3</accession>
<sequence>MSDLPPPLAAALLPTSADAQAHIERISKTNPAPLILPHFNIGRSRSGLAKIHPPA</sequence>
<comment type="caution">
    <text evidence="1">The sequence shown here is derived from an EMBL/GenBank/DDBJ whole genome shotgun (WGS) entry which is preliminary data.</text>
</comment>
<dbReference type="AlphaFoldDB" id="A0A2P5DAZ3"/>
<protein>
    <submittedName>
        <fullName evidence="1">Uncharacterized protein</fullName>
    </submittedName>
</protein>
<reference evidence="2" key="1">
    <citation type="submission" date="2016-06" db="EMBL/GenBank/DDBJ databases">
        <title>Parallel loss of symbiosis genes in relatives of nitrogen-fixing non-legume Parasponia.</title>
        <authorList>
            <person name="Van Velzen R."/>
            <person name="Holmer R."/>
            <person name="Bu F."/>
            <person name="Rutten L."/>
            <person name="Van Zeijl A."/>
            <person name="Liu W."/>
            <person name="Santuari L."/>
            <person name="Cao Q."/>
            <person name="Sharma T."/>
            <person name="Shen D."/>
            <person name="Roswanjaya Y."/>
            <person name="Wardhani T."/>
            <person name="Kalhor M.S."/>
            <person name="Jansen J."/>
            <person name="Van den Hoogen J."/>
            <person name="Gungor B."/>
            <person name="Hartog M."/>
            <person name="Hontelez J."/>
            <person name="Verver J."/>
            <person name="Yang W.-C."/>
            <person name="Schijlen E."/>
            <person name="Repin R."/>
            <person name="Schilthuizen M."/>
            <person name="Schranz E."/>
            <person name="Heidstra R."/>
            <person name="Miyata K."/>
            <person name="Fedorova E."/>
            <person name="Kohlen W."/>
            <person name="Bisseling T."/>
            <person name="Smit S."/>
            <person name="Geurts R."/>
        </authorList>
    </citation>
    <scope>NUCLEOTIDE SEQUENCE [LARGE SCALE GENOMIC DNA]</scope>
    <source>
        <strain evidence="2">cv. WU1-14</strain>
    </source>
</reference>
<organism evidence="1 2">
    <name type="scientific">Parasponia andersonii</name>
    <name type="common">Sponia andersonii</name>
    <dbReference type="NCBI Taxonomy" id="3476"/>
    <lineage>
        <taxon>Eukaryota</taxon>
        <taxon>Viridiplantae</taxon>
        <taxon>Streptophyta</taxon>
        <taxon>Embryophyta</taxon>
        <taxon>Tracheophyta</taxon>
        <taxon>Spermatophyta</taxon>
        <taxon>Magnoliopsida</taxon>
        <taxon>eudicotyledons</taxon>
        <taxon>Gunneridae</taxon>
        <taxon>Pentapetalae</taxon>
        <taxon>rosids</taxon>
        <taxon>fabids</taxon>
        <taxon>Rosales</taxon>
        <taxon>Cannabaceae</taxon>
        <taxon>Parasponia</taxon>
    </lineage>
</organism>
<name>A0A2P5DAZ3_PARAD</name>